<dbReference type="RefSeq" id="WP_262598806.1">
    <property type="nucleotide sequence ID" value="NZ_CP103300.1"/>
</dbReference>
<evidence type="ECO:0000313" key="1">
    <source>
        <dbReference type="EMBL" id="UYM16512.1"/>
    </source>
</evidence>
<dbReference type="Proteomes" id="UP001163255">
    <property type="component" value="Chromosome"/>
</dbReference>
<sequence>MDNLGSFVHDSSKQLMIYDYDHGTRCDKGKVSAATTVAAATGSFAGYVASQVAKEGGSGTLFAIAGGVAGALGVGYLCTREVSLKPATEESALPHLRCCQDNYKKDQEYKDKLIQATDRLEATKADLRPAVEFEQENQQRAAQERYQREQKIYQGKFKATIDELKRFVASVKPESLTDIAFDLGAVLLTGRVLPAKKTPELLAIEAFEKQGDSGHQSKKKLLSALASVLKTDAQKKQAELILSGCPEKPRMNVKPGKSERQLNRVKQDIAFNKCRLSEVKKSIQSVEHRYGIKNNGNGNIEFPELPEFYKAMPK</sequence>
<protein>
    <submittedName>
        <fullName evidence="1">Uncharacterized protein</fullName>
    </submittedName>
</protein>
<evidence type="ECO:0000313" key="2">
    <source>
        <dbReference type="Proteomes" id="UP001163255"/>
    </source>
</evidence>
<reference evidence="1" key="1">
    <citation type="submission" date="2022-10" db="EMBL/GenBank/DDBJ databases">
        <title>Completed Genome Sequence of two octocoral isolated bacterium, Endozoicomonas euniceicola EF212T and Endozoicomonas gorgoniicola PS125T.</title>
        <authorList>
            <person name="Chiou Y.-J."/>
            <person name="Chen Y.-H."/>
        </authorList>
    </citation>
    <scope>NUCLEOTIDE SEQUENCE</scope>
    <source>
        <strain evidence="1">EF212</strain>
    </source>
</reference>
<keyword evidence="2" id="KW-1185">Reference proteome</keyword>
<dbReference type="EMBL" id="CP103300">
    <property type="protein sequence ID" value="UYM16512.1"/>
    <property type="molecule type" value="Genomic_DNA"/>
</dbReference>
<organism evidence="1 2">
    <name type="scientific">Endozoicomonas euniceicola</name>
    <dbReference type="NCBI Taxonomy" id="1234143"/>
    <lineage>
        <taxon>Bacteria</taxon>
        <taxon>Pseudomonadati</taxon>
        <taxon>Pseudomonadota</taxon>
        <taxon>Gammaproteobacteria</taxon>
        <taxon>Oceanospirillales</taxon>
        <taxon>Endozoicomonadaceae</taxon>
        <taxon>Endozoicomonas</taxon>
    </lineage>
</organism>
<proteinExistence type="predicted"/>
<accession>A0ABY6GUQ5</accession>
<name>A0ABY6GUQ5_9GAMM</name>
<gene>
    <name evidence="1" type="ORF">NX720_00835</name>
</gene>